<feature type="compositionally biased region" description="Basic and acidic residues" evidence="1">
    <location>
        <begin position="1"/>
        <end position="11"/>
    </location>
</feature>
<dbReference type="AlphaFoldDB" id="A0A834M0N7"/>
<sequence length="32" mass="3525">AQTKKYVDSGHGDAPLDMSVRQRGLPPSMIRL</sequence>
<dbReference type="Proteomes" id="UP000625711">
    <property type="component" value="Unassembled WGS sequence"/>
</dbReference>
<name>A0A834M0N7_RHYFE</name>
<gene>
    <name evidence="2" type="ORF">GWI33_003126</name>
</gene>
<accession>A0A834M0N7</accession>
<comment type="caution">
    <text evidence="2">The sequence shown here is derived from an EMBL/GenBank/DDBJ whole genome shotgun (WGS) entry which is preliminary data.</text>
</comment>
<proteinExistence type="predicted"/>
<reference evidence="2" key="1">
    <citation type="submission" date="2020-08" db="EMBL/GenBank/DDBJ databases">
        <title>Genome sequencing and assembly of the red palm weevil Rhynchophorus ferrugineus.</title>
        <authorList>
            <person name="Dias G.B."/>
            <person name="Bergman C.M."/>
            <person name="Manee M."/>
        </authorList>
    </citation>
    <scope>NUCLEOTIDE SEQUENCE</scope>
    <source>
        <strain evidence="2">AA-2017</strain>
        <tissue evidence="2">Whole larva</tissue>
    </source>
</reference>
<protein>
    <submittedName>
        <fullName evidence="2">Uncharacterized protein</fullName>
    </submittedName>
</protein>
<evidence type="ECO:0000313" key="2">
    <source>
        <dbReference type="EMBL" id="KAF7263296.1"/>
    </source>
</evidence>
<feature type="non-terminal residue" evidence="2">
    <location>
        <position position="1"/>
    </location>
</feature>
<keyword evidence="3" id="KW-1185">Reference proteome</keyword>
<dbReference type="EMBL" id="JAACXV010022427">
    <property type="protein sequence ID" value="KAF7263296.1"/>
    <property type="molecule type" value="Genomic_DNA"/>
</dbReference>
<evidence type="ECO:0000313" key="3">
    <source>
        <dbReference type="Proteomes" id="UP000625711"/>
    </source>
</evidence>
<organism evidence="2 3">
    <name type="scientific">Rhynchophorus ferrugineus</name>
    <name type="common">Red palm weevil</name>
    <name type="synonym">Curculio ferrugineus</name>
    <dbReference type="NCBI Taxonomy" id="354439"/>
    <lineage>
        <taxon>Eukaryota</taxon>
        <taxon>Metazoa</taxon>
        <taxon>Ecdysozoa</taxon>
        <taxon>Arthropoda</taxon>
        <taxon>Hexapoda</taxon>
        <taxon>Insecta</taxon>
        <taxon>Pterygota</taxon>
        <taxon>Neoptera</taxon>
        <taxon>Endopterygota</taxon>
        <taxon>Coleoptera</taxon>
        <taxon>Polyphaga</taxon>
        <taxon>Cucujiformia</taxon>
        <taxon>Curculionidae</taxon>
        <taxon>Dryophthorinae</taxon>
        <taxon>Rhynchophorus</taxon>
    </lineage>
</organism>
<feature type="region of interest" description="Disordered" evidence="1">
    <location>
        <begin position="1"/>
        <end position="32"/>
    </location>
</feature>
<evidence type="ECO:0000256" key="1">
    <source>
        <dbReference type="SAM" id="MobiDB-lite"/>
    </source>
</evidence>